<evidence type="ECO:0000313" key="2">
    <source>
        <dbReference type="EMBL" id="MDR7306842.1"/>
    </source>
</evidence>
<keyword evidence="3" id="KW-1185">Reference proteome</keyword>
<reference evidence="2 3" key="1">
    <citation type="submission" date="2023-07" db="EMBL/GenBank/DDBJ databases">
        <title>Sorghum-associated microbial communities from plants grown in Nebraska, USA.</title>
        <authorList>
            <person name="Schachtman D."/>
        </authorList>
    </citation>
    <scope>NUCLEOTIDE SEQUENCE [LARGE SCALE GENOMIC DNA]</scope>
    <source>
        <strain evidence="2 3">BE308</strain>
    </source>
</reference>
<dbReference type="SMART" id="SM00989">
    <property type="entry name" value="V4R"/>
    <property type="match status" value="1"/>
</dbReference>
<gene>
    <name evidence="2" type="ORF">J2X15_002128</name>
</gene>
<comment type="caution">
    <text evidence="2">The sequence shown here is derived from an EMBL/GenBank/DDBJ whole genome shotgun (WGS) entry which is preliminary data.</text>
</comment>
<dbReference type="EMBL" id="JAVDXO010000004">
    <property type="protein sequence ID" value="MDR7306842.1"/>
    <property type="molecule type" value="Genomic_DNA"/>
</dbReference>
<protein>
    <submittedName>
        <fullName evidence="2">Hydrocarbon binding protein</fullName>
    </submittedName>
</protein>
<dbReference type="InterPro" id="IPR004096">
    <property type="entry name" value="V4R"/>
</dbReference>
<name>A0ABU1ZMR5_9BURK</name>
<sequence>MHPQLPIDVHADTGVWTTDGLPMIYVPRHFFVNNHVETEAVVGREVYAPALYKAGYRSAYFWCQKEAATHGIEGMAVYEHYLKRLSQRGWGLFSFTSADATTGHATVKLEHSVFVLAQGIAGVPVNHSKVCYLFAGWFSGAMDWVLETGGSAIRTTSEETQCAAESHAHGHAHCVFTVRPL</sequence>
<evidence type="ECO:0000313" key="3">
    <source>
        <dbReference type="Proteomes" id="UP001268089"/>
    </source>
</evidence>
<accession>A0ABU1ZMR5</accession>
<dbReference type="RefSeq" id="WP_310342429.1">
    <property type="nucleotide sequence ID" value="NZ_JAVDXO010000004.1"/>
</dbReference>
<dbReference type="PANTHER" id="PTHR35090:SF1">
    <property type="entry name" value="SLR0144 PROTEIN"/>
    <property type="match status" value="1"/>
</dbReference>
<dbReference type="Proteomes" id="UP001268089">
    <property type="component" value="Unassembled WGS sequence"/>
</dbReference>
<dbReference type="Gene3D" id="3.30.1380.20">
    <property type="entry name" value="Trafficking protein particle complex subunit 3"/>
    <property type="match status" value="1"/>
</dbReference>
<dbReference type="PANTHER" id="PTHR35090">
    <property type="entry name" value="DNA-DIRECTED RNA POLYMERASE SUBUNIT I"/>
    <property type="match status" value="1"/>
</dbReference>
<dbReference type="InterPro" id="IPR045987">
    <property type="entry name" value="DUF5943"/>
</dbReference>
<dbReference type="SUPFAM" id="SSF111126">
    <property type="entry name" value="Ligand-binding domain in the NO signalling and Golgi transport"/>
    <property type="match status" value="1"/>
</dbReference>
<dbReference type="Pfam" id="PF19367">
    <property type="entry name" value="DUF5943"/>
    <property type="match status" value="1"/>
</dbReference>
<dbReference type="InterPro" id="IPR024096">
    <property type="entry name" value="NO_sig/Golgi_transp_ligand-bd"/>
</dbReference>
<organism evidence="2 3">
    <name type="scientific">Rhodoferax saidenbachensis</name>
    <dbReference type="NCBI Taxonomy" id="1484693"/>
    <lineage>
        <taxon>Bacteria</taxon>
        <taxon>Pseudomonadati</taxon>
        <taxon>Pseudomonadota</taxon>
        <taxon>Betaproteobacteria</taxon>
        <taxon>Burkholderiales</taxon>
        <taxon>Comamonadaceae</taxon>
        <taxon>Rhodoferax</taxon>
    </lineage>
</organism>
<feature type="domain" description="4-vinyl reductase 4VR" evidence="1">
    <location>
        <begin position="104"/>
        <end position="180"/>
    </location>
</feature>
<evidence type="ECO:0000259" key="1">
    <source>
        <dbReference type="SMART" id="SM00989"/>
    </source>
</evidence>
<proteinExistence type="predicted"/>